<dbReference type="InterPro" id="IPR027417">
    <property type="entry name" value="P-loop_NTPase"/>
</dbReference>
<dbReference type="EMBL" id="LAZR01057346">
    <property type="protein sequence ID" value="KKK72245.1"/>
    <property type="molecule type" value="Genomic_DNA"/>
</dbReference>
<evidence type="ECO:0008006" key="2">
    <source>
        <dbReference type="Google" id="ProtNLM"/>
    </source>
</evidence>
<name>A0A0F8YEU5_9ZZZZ</name>
<dbReference type="AlphaFoldDB" id="A0A0F8YEU5"/>
<dbReference type="Gene3D" id="3.40.50.300">
    <property type="entry name" value="P-loop containing nucleotide triphosphate hydrolases"/>
    <property type="match status" value="1"/>
</dbReference>
<evidence type="ECO:0000313" key="1">
    <source>
        <dbReference type="EMBL" id="KKK72245.1"/>
    </source>
</evidence>
<proteinExistence type="predicted"/>
<accession>A0A0F8YEU5</accession>
<comment type="caution">
    <text evidence="1">The sequence shown here is derived from an EMBL/GenBank/DDBJ whole genome shotgun (WGS) entry which is preliminary data.</text>
</comment>
<feature type="non-terminal residue" evidence="1">
    <location>
        <position position="1"/>
    </location>
</feature>
<reference evidence="1" key="1">
    <citation type="journal article" date="2015" name="Nature">
        <title>Complex archaea that bridge the gap between prokaryotes and eukaryotes.</title>
        <authorList>
            <person name="Spang A."/>
            <person name="Saw J.H."/>
            <person name="Jorgensen S.L."/>
            <person name="Zaremba-Niedzwiedzka K."/>
            <person name="Martijn J."/>
            <person name="Lind A.E."/>
            <person name="van Eijk R."/>
            <person name="Schleper C."/>
            <person name="Guy L."/>
            <person name="Ettema T.J."/>
        </authorList>
    </citation>
    <scope>NUCLEOTIDE SEQUENCE</scope>
</reference>
<protein>
    <recommendedName>
        <fullName evidence="2">SF4 helicase domain-containing protein</fullName>
    </recommendedName>
</protein>
<sequence>AFSVTTTDIQADLAELRYSHNFNFKTVLVDYADIVEAEIPTADDVSHLNQVWKAMKRAAGETFTLWVTGSQTTRDAIERELIIEKDVAGNIKKLAHVDAMFTINQTKLEKEELVTRISALAHRHKFTTRAQVAILHQLAIGLPYIDSEWWWGGKNN</sequence>
<gene>
    <name evidence="1" type="ORF">LCGC14_2905820</name>
</gene>
<organism evidence="1">
    <name type="scientific">marine sediment metagenome</name>
    <dbReference type="NCBI Taxonomy" id="412755"/>
    <lineage>
        <taxon>unclassified sequences</taxon>
        <taxon>metagenomes</taxon>
        <taxon>ecological metagenomes</taxon>
    </lineage>
</organism>